<evidence type="ECO:0000256" key="10">
    <source>
        <dbReference type="ARBA" id="ARBA00022989"/>
    </source>
</evidence>
<feature type="signal peptide" evidence="14">
    <location>
        <begin position="1"/>
        <end position="17"/>
    </location>
</feature>
<evidence type="ECO:0000256" key="13">
    <source>
        <dbReference type="ARBA" id="ARBA00060084"/>
    </source>
</evidence>
<keyword evidence="17" id="KW-1185">Reference proteome</keyword>
<dbReference type="InterPro" id="IPR000594">
    <property type="entry name" value="ThiF_NAD_FAD-bd"/>
</dbReference>
<feature type="chain" id="PRO_5008539373" evidence="14">
    <location>
        <begin position="18"/>
        <end position="429"/>
    </location>
</feature>
<evidence type="ECO:0000256" key="12">
    <source>
        <dbReference type="ARBA" id="ARBA00023136"/>
    </source>
</evidence>
<keyword evidence="9" id="KW-0067">ATP-binding</keyword>
<evidence type="ECO:0000259" key="15">
    <source>
        <dbReference type="Pfam" id="PF00899"/>
    </source>
</evidence>
<dbReference type="SUPFAM" id="SSF69572">
    <property type="entry name" value="Activating enzymes of the ubiquitin-like proteins"/>
    <property type="match status" value="1"/>
</dbReference>
<proteinExistence type="inferred from homology"/>
<dbReference type="InterPro" id="IPR035985">
    <property type="entry name" value="Ubiquitin-activating_enz"/>
</dbReference>
<gene>
    <name evidence="16" type="primary">YKL027W</name>
    <name evidence="16" type="ORF">ATY40_BA7502163</name>
</gene>
<dbReference type="Gene3D" id="3.40.50.720">
    <property type="entry name" value="NAD(P)-binding Rossmann-like Domain"/>
    <property type="match status" value="1"/>
</dbReference>
<dbReference type="Proteomes" id="UP000094565">
    <property type="component" value="Chromosome 2"/>
</dbReference>
<reference evidence="16 17" key="1">
    <citation type="submission" date="2016-02" db="EMBL/GenBank/DDBJ databases">
        <title>Comparative genomic and transcriptomic foundation for Pichia pastoris.</title>
        <authorList>
            <person name="Love K.R."/>
            <person name="Shah K.A."/>
            <person name="Whittaker C.A."/>
            <person name="Wu J."/>
            <person name="Bartlett M.C."/>
            <person name="Ma D."/>
            <person name="Leeson R.L."/>
            <person name="Priest M."/>
            <person name="Young S.K."/>
            <person name="Love J.C."/>
        </authorList>
    </citation>
    <scope>NUCLEOTIDE SEQUENCE [LARGE SCALE GENOMIC DNA]</scope>
    <source>
        <strain evidence="16 17">ATCC 28485</strain>
    </source>
</reference>
<keyword evidence="12" id="KW-0472">Membrane</keyword>
<dbReference type="InterPro" id="IPR045886">
    <property type="entry name" value="ThiF/MoeB/HesA"/>
</dbReference>
<dbReference type="EMBL" id="CP014585">
    <property type="protein sequence ID" value="ANZ75251.1"/>
    <property type="molecule type" value="Genomic_DNA"/>
</dbReference>
<dbReference type="FunFam" id="3.40.50.720:FF:000125">
    <property type="entry name" value="tRNA threonylcarbamoyladenosine dehydratase 2-like"/>
    <property type="match status" value="1"/>
</dbReference>
<evidence type="ECO:0000256" key="14">
    <source>
        <dbReference type="SAM" id="SignalP"/>
    </source>
</evidence>
<dbReference type="GO" id="GO:0008641">
    <property type="term" value="F:ubiquitin-like modifier activating enzyme activity"/>
    <property type="evidence" value="ECO:0007669"/>
    <property type="project" value="InterPro"/>
</dbReference>
<evidence type="ECO:0000256" key="8">
    <source>
        <dbReference type="ARBA" id="ARBA00022787"/>
    </source>
</evidence>
<evidence type="ECO:0000313" key="17">
    <source>
        <dbReference type="Proteomes" id="UP000094565"/>
    </source>
</evidence>
<organism evidence="16 17">
    <name type="scientific">Komagataella pastoris</name>
    <name type="common">Yeast</name>
    <name type="synonym">Pichia pastoris</name>
    <dbReference type="NCBI Taxonomy" id="4922"/>
    <lineage>
        <taxon>Eukaryota</taxon>
        <taxon>Fungi</taxon>
        <taxon>Dikarya</taxon>
        <taxon>Ascomycota</taxon>
        <taxon>Saccharomycotina</taxon>
        <taxon>Pichiomycetes</taxon>
        <taxon>Pichiales</taxon>
        <taxon>Pichiaceae</taxon>
        <taxon>Komagataella</taxon>
    </lineage>
</organism>
<dbReference type="PANTHER" id="PTHR43267:SF2">
    <property type="entry name" value="TRNA THREONYLCARBAMOYLADENOSINE DEHYDRATASE 1-RELATED"/>
    <property type="match status" value="1"/>
</dbReference>
<comment type="subcellular location">
    <subcellularLocation>
        <location evidence="2">Cytoplasm</location>
    </subcellularLocation>
    <subcellularLocation>
        <location evidence="1">Mitochondrion outer membrane</location>
        <topology evidence="1">Multi-pass membrane protein</topology>
    </subcellularLocation>
</comment>
<keyword evidence="4" id="KW-0963">Cytoplasm</keyword>
<feature type="domain" description="THIF-type NAD/FAD binding fold" evidence="15">
    <location>
        <begin position="54"/>
        <end position="307"/>
    </location>
</feature>
<comment type="similarity">
    <text evidence="3">Belongs to the HesA/MoeB/ThiF family.</text>
</comment>
<evidence type="ECO:0000313" key="16">
    <source>
        <dbReference type="EMBL" id="ANZ75251.1"/>
    </source>
</evidence>
<dbReference type="PANTHER" id="PTHR43267">
    <property type="entry name" value="TRNA THREONYLCARBAMOYLADENOSINE DEHYDRATASE"/>
    <property type="match status" value="1"/>
</dbReference>
<evidence type="ECO:0000256" key="2">
    <source>
        <dbReference type="ARBA" id="ARBA00004496"/>
    </source>
</evidence>
<evidence type="ECO:0000256" key="3">
    <source>
        <dbReference type="ARBA" id="ARBA00009919"/>
    </source>
</evidence>
<accession>A0A1B2JBA2</accession>
<keyword evidence="7" id="KW-0547">Nucleotide-binding</keyword>
<sequence>MSSKILTCSVLSALATAFLLDWYHKKFEVTTPPTKNTPRKPRKYDDSLIREQLSRNYSFLGEEGLGKIRNTFVVVVGCGGVGSNCIISLIRSGISHIRIVDFDQVSLSSLNRHAVAQLEDVGTPKVECLKKHILRIAPWVTVETHNELFDINNAQPLLMDGNPDYIVDCIDNIDTKVDLLSFCCERNLKVVSSMGAACKSDPTRINVGDISCTEEDSLARSVRRRLKKRGVLKKIPVVFSSEKPAPGKASLLPLPDEEYEKGKVGELSALQNFRVRILPVLGTMPAMFGLALATYILCDIADYPMEPIVGKSRTKVDGIIQSLAGQQSRLGNTEQRIPIPNNDIIYIVEEIFRGKSPISNYSTRLTLSQWDPAKKLSLQNIVVMTKEEQKLHEQRVLKGGEKLESVYPPEVIQLVEKRFAEEKFYSQFR</sequence>
<evidence type="ECO:0000256" key="9">
    <source>
        <dbReference type="ARBA" id="ARBA00022840"/>
    </source>
</evidence>
<evidence type="ECO:0000256" key="7">
    <source>
        <dbReference type="ARBA" id="ARBA00022741"/>
    </source>
</evidence>
<dbReference type="GO" id="GO:0005741">
    <property type="term" value="C:mitochondrial outer membrane"/>
    <property type="evidence" value="ECO:0007669"/>
    <property type="project" value="UniProtKB-SubCell"/>
</dbReference>
<dbReference type="GO" id="GO:0061503">
    <property type="term" value="F:tRNA threonylcarbamoyladenosine dehydratase"/>
    <property type="evidence" value="ECO:0007669"/>
    <property type="project" value="TreeGrafter"/>
</dbReference>
<keyword evidence="5" id="KW-0436">Ligase</keyword>
<evidence type="ECO:0000256" key="6">
    <source>
        <dbReference type="ARBA" id="ARBA00022692"/>
    </source>
</evidence>
<dbReference type="CDD" id="cd00755">
    <property type="entry name" value="YgdL_like"/>
    <property type="match status" value="1"/>
</dbReference>
<dbReference type="Pfam" id="PF00899">
    <property type="entry name" value="ThiF"/>
    <property type="match status" value="1"/>
</dbReference>
<keyword evidence="10" id="KW-1133">Transmembrane helix</keyword>
<evidence type="ECO:0000256" key="5">
    <source>
        <dbReference type="ARBA" id="ARBA00022598"/>
    </source>
</evidence>
<dbReference type="OrthoDB" id="10265862at2759"/>
<evidence type="ECO:0000256" key="11">
    <source>
        <dbReference type="ARBA" id="ARBA00023128"/>
    </source>
</evidence>
<dbReference type="GO" id="GO:0061504">
    <property type="term" value="P:cyclic threonylcarbamoyladenosine biosynthetic process"/>
    <property type="evidence" value="ECO:0007669"/>
    <property type="project" value="TreeGrafter"/>
</dbReference>
<keyword evidence="8" id="KW-1000">Mitochondrion outer membrane</keyword>
<dbReference type="AlphaFoldDB" id="A0A1B2JBA2"/>
<name>A0A1B2JBA2_PICPA</name>
<keyword evidence="11" id="KW-0496">Mitochondrion</keyword>
<evidence type="ECO:0000256" key="1">
    <source>
        <dbReference type="ARBA" id="ARBA00004374"/>
    </source>
</evidence>
<keyword evidence="14" id="KW-0732">Signal</keyword>
<dbReference type="GO" id="GO:0005524">
    <property type="term" value="F:ATP binding"/>
    <property type="evidence" value="ECO:0007669"/>
    <property type="project" value="UniProtKB-KW"/>
</dbReference>
<evidence type="ECO:0000256" key="4">
    <source>
        <dbReference type="ARBA" id="ARBA00022490"/>
    </source>
</evidence>
<keyword evidence="6" id="KW-0812">Transmembrane</keyword>
<protein>
    <submittedName>
        <fullName evidence="16">BA75_02163T0</fullName>
    </submittedName>
</protein>
<comment type="function">
    <text evidence="13">Catalyzes the ATP-dependent dehydration of threonylcarbamoyladenosine at position 37 (t(6)A37) to form cyclic t(6)A37 (ct(6)A37) in tRNAs that read codons beginning with adenine.</text>
</comment>